<dbReference type="GO" id="GO:0016020">
    <property type="term" value="C:membrane"/>
    <property type="evidence" value="ECO:0007669"/>
    <property type="project" value="UniProtKB-SubCell"/>
</dbReference>
<dbReference type="GO" id="GO:0022857">
    <property type="term" value="F:transmembrane transporter activity"/>
    <property type="evidence" value="ECO:0007669"/>
    <property type="project" value="InterPro"/>
</dbReference>
<gene>
    <name evidence="5" type="ORF">CYY_001459</name>
</gene>
<organism evidence="5 6">
    <name type="scientific">Polysphondylium violaceum</name>
    <dbReference type="NCBI Taxonomy" id="133409"/>
    <lineage>
        <taxon>Eukaryota</taxon>
        <taxon>Amoebozoa</taxon>
        <taxon>Evosea</taxon>
        <taxon>Eumycetozoa</taxon>
        <taxon>Dictyostelia</taxon>
        <taxon>Dictyosteliales</taxon>
        <taxon>Dictyosteliaceae</taxon>
        <taxon>Polysphondylium</taxon>
    </lineage>
</organism>
<feature type="region of interest" description="Disordered" evidence="2">
    <location>
        <begin position="130"/>
        <end position="169"/>
    </location>
</feature>
<dbReference type="InterPro" id="IPR020846">
    <property type="entry name" value="MFS_dom"/>
</dbReference>
<feature type="transmembrane region" description="Helical" evidence="3">
    <location>
        <begin position="507"/>
        <end position="527"/>
    </location>
</feature>
<evidence type="ECO:0000256" key="3">
    <source>
        <dbReference type="SAM" id="Phobius"/>
    </source>
</evidence>
<feature type="region of interest" description="Disordered" evidence="2">
    <location>
        <begin position="1"/>
        <end position="26"/>
    </location>
</feature>
<feature type="region of interest" description="Disordered" evidence="2">
    <location>
        <begin position="68"/>
        <end position="117"/>
    </location>
</feature>
<feature type="domain" description="Major facilitator superfamily (MFS) profile" evidence="4">
    <location>
        <begin position="442"/>
        <end position="836"/>
    </location>
</feature>
<protein>
    <recommendedName>
        <fullName evidence="4">Major facilitator superfamily (MFS) profile domain-containing protein</fullName>
    </recommendedName>
</protein>
<dbReference type="CDD" id="cd17324">
    <property type="entry name" value="MFS_NepI_like"/>
    <property type="match status" value="1"/>
</dbReference>
<evidence type="ECO:0000313" key="5">
    <source>
        <dbReference type="EMBL" id="KAF2077205.1"/>
    </source>
</evidence>
<dbReference type="Gene3D" id="1.20.1250.20">
    <property type="entry name" value="MFS general substrate transporter like domains"/>
    <property type="match status" value="1"/>
</dbReference>
<accession>A0A8J4V1L2</accession>
<comment type="subcellular location">
    <subcellularLocation>
        <location evidence="1">Membrane</location>
        <topology evidence="1">Multi-pass membrane protein</topology>
    </subcellularLocation>
</comment>
<dbReference type="InterPro" id="IPR036259">
    <property type="entry name" value="MFS_trans_sf"/>
</dbReference>
<evidence type="ECO:0000256" key="1">
    <source>
        <dbReference type="ARBA" id="ARBA00004141"/>
    </source>
</evidence>
<keyword evidence="6" id="KW-1185">Reference proteome</keyword>
<feature type="compositionally biased region" description="Acidic residues" evidence="2">
    <location>
        <begin position="101"/>
        <end position="114"/>
    </location>
</feature>
<dbReference type="EMBL" id="AJWJ01000035">
    <property type="protein sequence ID" value="KAF2077205.1"/>
    <property type="molecule type" value="Genomic_DNA"/>
</dbReference>
<name>A0A8J4V1L2_9MYCE</name>
<evidence type="ECO:0000313" key="6">
    <source>
        <dbReference type="Proteomes" id="UP000695562"/>
    </source>
</evidence>
<feature type="region of interest" description="Disordered" evidence="2">
    <location>
        <begin position="848"/>
        <end position="880"/>
    </location>
</feature>
<feature type="transmembrane region" description="Helical" evidence="3">
    <location>
        <begin position="806"/>
        <end position="828"/>
    </location>
</feature>
<feature type="compositionally biased region" description="Basic residues" evidence="2">
    <location>
        <begin position="858"/>
        <end position="868"/>
    </location>
</feature>
<feature type="transmembrane region" description="Helical" evidence="3">
    <location>
        <begin position="705"/>
        <end position="728"/>
    </location>
</feature>
<dbReference type="InterPro" id="IPR011701">
    <property type="entry name" value="MFS"/>
</dbReference>
<keyword evidence="3" id="KW-0812">Transmembrane</keyword>
<dbReference type="PANTHER" id="PTHR42910:SF1">
    <property type="entry name" value="MAJOR FACILITATOR SUPERFAMILY (MFS) PROFILE DOMAIN-CONTAINING PROTEIN"/>
    <property type="match status" value="1"/>
</dbReference>
<feature type="transmembrane region" description="Helical" evidence="3">
    <location>
        <begin position="533"/>
        <end position="553"/>
    </location>
</feature>
<sequence>MHEKTTTTTTTTTTTPSTTSIQDNNTPTTQYIESHIVLNDPVYSYEQHHKQQEEQEALLYQSLVDNASTKNENNDDTIKSFNHVHSSINDDDSSKEREQGEGEQEQQEQEDEYNEKEVMIVNRVPSSIELNNHDEYNDNNNNNKQDNVDDNDDDINHLNGSSSDLMAVDDIVPPPPYIYNTTPDNSDSDETCSEDSFHIRKASGSISKSTSKYYNYSNLATISNGIHESNGNDNDDEEFEDIALGIKKQANGTHNHIDDHHLQSPFKQFTSKLKHIIDSPASSAEKYYTFPSDKFNQSYINNSNNPSITPGSSYGDGSVSIHFSTNSFVQNSNSNNINSNNTINVTPTAITTANANINNDDSDNDNESLLQTSPIEIVTATTSDLTNQRSFSSSSLSLSSIIPQHSPLSANGILLPQERSQSLSSITRPVLSSDSTKVNYKILVLLSLSIFFSVSNLYYTQPILDDIGIQFQVSDSIMSLVSMSVQIGYAFGLLFISILGEIISKKTLTLALSLITSAALIGIGLSPNVVQMIIFHFIVGASTIIPSIAIPLALDLTTPSERASIFGILTSSLFIGLLGSRVISGVLCNFFGWRVVYFIASGTMFIISLLLYYFLPYTPRSQDPVPYLKLLGSIKDLLAQEKVLRRTCFIGSMVFGSFSILWTTLSYQLSGEPFGYSSALIGLFGLIGIAGLISSPITGKLSYRFSMNGLMIAYILICCLGFLILLLFDSHLSALIVGIFLLDLGVQSCHVSNQQINDSVLASMIGRSNIDQVKSRINAAYMASYFIGGALGSGTCGYIYLNWGGWRANCIVALLFLGLALACHLIYYRPIVQQPYHMDSTHELLPSLKNPVSPQQSHKSKNKNKAHYVHLNEDGEEEEI</sequence>
<dbReference type="AlphaFoldDB" id="A0A8J4V1L2"/>
<dbReference type="Proteomes" id="UP000695562">
    <property type="component" value="Unassembled WGS sequence"/>
</dbReference>
<reference evidence="5" key="1">
    <citation type="submission" date="2020-01" db="EMBL/GenBank/DDBJ databases">
        <title>Development of genomics and gene disruption for Polysphondylium violaceum indicates a role for the polyketide synthase stlB in stalk morphogenesis.</title>
        <authorList>
            <person name="Narita B."/>
            <person name="Kawabe Y."/>
            <person name="Kin K."/>
            <person name="Saito T."/>
            <person name="Gibbs R."/>
            <person name="Kuspa A."/>
            <person name="Muzny D."/>
            <person name="Queller D."/>
            <person name="Richards S."/>
            <person name="Strassman J."/>
            <person name="Sucgang R."/>
            <person name="Worley K."/>
            <person name="Schaap P."/>
        </authorList>
    </citation>
    <scope>NUCLEOTIDE SEQUENCE</scope>
    <source>
        <strain evidence="5">QSvi11</strain>
    </source>
</reference>
<feature type="transmembrane region" description="Helical" evidence="3">
    <location>
        <begin position="674"/>
        <end position="693"/>
    </location>
</feature>
<feature type="transmembrane region" description="Helical" evidence="3">
    <location>
        <begin position="777"/>
        <end position="800"/>
    </location>
</feature>
<feature type="transmembrane region" description="Helical" evidence="3">
    <location>
        <begin position="479"/>
        <end position="500"/>
    </location>
</feature>
<dbReference type="OrthoDB" id="2105912at2759"/>
<dbReference type="PROSITE" id="PS50850">
    <property type="entry name" value="MFS"/>
    <property type="match status" value="1"/>
</dbReference>
<feature type="transmembrane region" description="Helical" evidence="3">
    <location>
        <begin position="565"/>
        <end position="583"/>
    </location>
</feature>
<dbReference type="PANTHER" id="PTHR42910">
    <property type="entry name" value="TRANSPORTER SCO4007-RELATED"/>
    <property type="match status" value="1"/>
</dbReference>
<proteinExistence type="predicted"/>
<feature type="transmembrane region" description="Helical" evidence="3">
    <location>
        <begin position="643"/>
        <end position="662"/>
    </location>
</feature>
<feature type="transmembrane region" description="Helical" evidence="3">
    <location>
        <begin position="438"/>
        <end position="459"/>
    </location>
</feature>
<comment type="caution">
    <text evidence="5">The sequence shown here is derived from an EMBL/GenBank/DDBJ whole genome shotgun (WGS) entry which is preliminary data.</text>
</comment>
<feature type="compositionally biased region" description="Low complexity" evidence="2">
    <location>
        <begin position="1"/>
        <end position="20"/>
    </location>
</feature>
<feature type="transmembrane region" description="Helical" evidence="3">
    <location>
        <begin position="595"/>
        <end position="615"/>
    </location>
</feature>
<keyword evidence="3" id="KW-0472">Membrane</keyword>
<keyword evidence="3" id="KW-1133">Transmembrane helix</keyword>
<dbReference type="Pfam" id="PF07690">
    <property type="entry name" value="MFS_1"/>
    <property type="match status" value="1"/>
</dbReference>
<evidence type="ECO:0000256" key="2">
    <source>
        <dbReference type="SAM" id="MobiDB-lite"/>
    </source>
</evidence>
<evidence type="ECO:0000259" key="4">
    <source>
        <dbReference type="PROSITE" id="PS50850"/>
    </source>
</evidence>
<dbReference type="SUPFAM" id="SSF103473">
    <property type="entry name" value="MFS general substrate transporter"/>
    <property type="match status" value="1"/>
</dbReference>